<evidence type="ECO:0000313" key="2">
    <source>
        <dbReference type="EMBL" id="KAF9621607.1"/>
    </source>
</evidence>
<dbReference type="OrthoDB" id="258495at2759"/>
<accession>A0A835M9P8</accession>
<dbReference type="PANTHER" id="PTHR44991">
    <property type="entry name" value="IMMUNOGLOBULIN SUPERFAMILY MEMBER 5"/>
    <property type="match status" value="1"/>
</dbReference>
<protein>
    <recommendedName>
        <fullName evidence="4">SPRY domain-containing protein</fullName>
    </recommendedName>
</protein>
<keyword evidence="1" id="KW-0812">Transmembrane</keyword>
<organism evidence="2 3">
    <name type="scientific">Coptis chinensis</name>
    <dbReference type="NCBI Taxonomy" id="261450"/>
    <lineage>
        <taxon>Eukaryota</taxon>
        <taxon>Viridiplantae</taxon>
        <taxon>Streptophyta</taxon>
        <taxon>Embryophyta</taxon>
        <taxon>Tracheophyta</taxon>
        <taxon>Spermatophyta</taxon>
        <taxon>Magnoliopsida</taxon>
        <taxon>Ranunculales</taxon>
        <taxon>Ranunculaceae</taxon>
        <taxon>Coptidoideae</taxon>
        <taxon>Coptis</taxon>
    </lineage>
</organism>
<dbReference type="PANTHER" id="PTHR44991:SF1">
    <property type="entry name" value="IMMUNOGLOBULIN SUPERFAMILY MEMBER 5"/>
    <property type="match status" value="1"/>
</dbReference>
<comment type="caution">
    <text evidence="2">The sequence shown here is derived from an EMBL/GenBank/DDBJ whole genome shotgun (WGS) entry which is preliminary data.</text>
</comment>
<name>A0A835M9P8_9MAGN</name>
<evidence type="ECO:0008006" key="4">
    <source>
        <dbReference type="Google" id="ProtNLM"/>
    </source>
</evidence>
<gene>
    <name evidence="2" type="ORF">IFM89_024553</name>
</gene>
<reference evidence="2 3" key="1">
    <citation type="submission" date="2020-10" db="EMBL/GenBank/DDBJ databases">
        <title>The Coptis chinensis genome and diversification of protoberbering-type alkaloids.</title>
        <authorList>
            <person name="Wang B."/>
            <person name="Shu S."/>
            <person name="Song C."/>
            <person name="Liu Y."/>
        </authorList>
    </citation>
    <scope>NUCLEOTIDE SEQUENCE [LARGE SCALE GENOMIC DNA]</scope>
    <source>
        <strain evidence="2">HL-2020</strain>
        <tissue evidence="2">Leaf</tissue>
    </source>
</reference>
<keyword evidence="1" id="KW-1133">Transmembrane helix</keyword>
<feature type="transmembrane region" description="Helical" evidence="1">
    <location>
        <begin position="6"/>
        <end position="25"/>
    </location>
</feature>
<evidence type="ECO:0000256" key="1">
    <source>
        <dbReference type="SAM" id="Phobius"/>
    </source>
</evidence>
<dbReference type="InterPro" id="IPR043136">
    <property type="entry name" value="B30.2/SPRY_sf"/>
</dbReference>
<evidence type="ECO:0000313" key="3">
    <source>
        <dbReference type="Proteomes" id="UP000631114"/>
    </source>
</evidence>
<proteinExistence type="predicted"/>
<dbReference type="Proteomes" id="UP000631114">
    <property type="component" value="Unassembled WGS sequence"/>
</dbReference>
<dbReference type="EMBL" id="JADFTS010000002">
    <property type="protein sequence ID" value="KAF9621607.1"/>
    <property type="molecule type" value="Genomic_DNA"/>
</dbReference>
<dbReference type="AlphaFoldDB" id="A0A835M9P8"/>
<sequence>MQTWIIVTAVVLPVTLVLVFLIVILRCFSSKRERKEFTETTRIRSVESLQSGIAKLQTNHKNSASIHHHQHDIDNKRKVNYNVLRRGSSMRPFFDWSDHPSLVLEAVEHGWSRFAFKGRNMSSPSTRSALLALCVPVDLGRESEAEISWEVCAGSVEYMQKVRLNSGLRKAIVGSTPLFGVSSVVQTALPLPGPFLGNSSFPQEAFFEITTLSSREDGARNVSKGEGEKTKLIQEVANANAQSDELKIAIKDEGRSEAVSMCLGLTVGGSFLRNSLAPILDQLDSMRTVLFILTVRIKLVFENEKAEWESTDRVIGCGFNPSQKKIFFTIDSELVHVIHCKSDEFGSPLYPTLAANIDITVVVNFGQRSFKYAPANSHRTTNPCFIRSVTNGHTATLGYEDSKELFSMGRIDAEWLNRCTTKSSHSTINNDNRNVEIDVESETDLFEIVLDNMKRSPSTFR</sequence>
<keyword evidence="3" id="KW-1185">Reference proteome</keyword>
<dbReference type="Gene3D" id="2.60.120.920">
    <property type="match status" value="1"/>
</dbReference>
<keyword evidence="1" id="KW-0472">Membrane</keyword>